<evidence type="ECO:0000256" key="3">
    <source>
        <dbReference type="ARBA" id="ARBA00022553"/>
    </source>
</evidence>
<dbReference type="InterPro" id="IPR004358">
    <property type="entry name" value="Sig_transdc_His_kin-like_C"/>
</dbReference>
<organism evidence="13 14">
    <name type="scientific">Sutterella seckii</name>
    <dbReference type="NCBI Taxonomy" id="1944635"/>
    <lineage>
        <taxon>Bacteria</taxon>
        <taxon>Pseudomonadati</taxon>
        <taxon>Pseudomonadota</taxon>
        <taxon>Betaproteobacteria</taxon>
        <taxon>Burkholderiales</taxon>
        <taxon>Sutterellaceae</taxon>
        <taxon>Sutterella</taxon>
    </lineage>
</organism>
<dbReference type="SUPFAM" id="SSF55874">
    <property type="entry name" value="ATPase domain of HSP90 chaperone/DNA topoisomerase II/histidine kinase"/>
    <property type="match status" value="1"/>
</dbReference>
<dbReference type="InterPro" id="IPR005467">
    <property type="entry name" value="His_kinase_dom"/>
</dbReference>
<feature type="chain" id="PRO_5042517337" description="histidine kinase" evidence="11">
    <location>
        <begin position="36"/>
        <end position="632"/>
    </location>
</feature>
<keyword evidence="6 13" id="KW-0418">Kinase</keyword>
<feature type="coiled-coil region" evidence="9">
    <location>
        <begin position="363"/>
        <end position="397"/>
    </location>
</feature>
<dbReference type="Pfam" id="PF02518">
    <property type="entry name" value="HATPase_c"/>
    <property type="match status" value="1"/>
</dbReference>
<evidence type="ECO:0000256" key="2">
    <source>
        <dbReference type="ARBA" id="ARBA00012438"/>
    </source>
</evidence>
<feature type="transmembrane region" description="Helical" evidence="10">
    <location>
        <begin position="338"/>
        <end position="358"/>
    </location>
</feature>
<feature type="domain" description="Histidine kinase" evidence="12">
    <location>
        <begin position="406"/>
        <end position="623"/>
    </location>
</feature>
<dbReference type="SUPFAM" id="SSF53850">
    <property type="entry name" value="Periplasmic binding protein-like II"/>
    <property type="match status" value="1"/>
</dbReference>
<dbReference type="SMART" id="SM00388">
    <property type="entry name" value="HisKA"/>
    <property type="match status" value="1"/>
</dbReference>
<accession>A0AAI9SB31</accession>
<reference evidence="13 14" key="1">
    <citation type="submission" date="2019-10" db="EMBL/GenBank/DDBJ databases">
        <title>Genome diversity of Sutterella seckii.</title>
        <authorList>
            <person name="Chaplin A.V."/>
            <person name="Sokolova S.R."/>
            <person name="Mosin K.A."/>
            <person name="Ivanova E.L."/>
            <person name="Kochetkova T.O."/>
            <person name="Goltsov A.Y."/>
            <person name="Trofimov D.Y."/>
            <person name="Efimov B.A."/>
        </authorList>
    </citation>
    <scope>NUCLEOTIDE SEQUENCE [LARGE SCALE GENOMIC DNA]</scope>
    <source>
        <strain evidence="13 14">ASD3426</strain>
    </source>
</reference>
<dbReference type="CDD" id="cd00082">
    <property type="entry name" value="HisKA"/>
    <property type="match status" value="1"/>
</dbReference>
<comment type="caution">
    <text evidence="13">The sequence shown here is derived from an EMBL/GenBank/DDBJ whole genome shotgun (WGS) entry which is preliminary data.</text>
</comment>
<keyword evidence="5" id="KW-0547">Nucleotide-binding</keyword>
<dbReference type="EC" id="2.7.13.3" evidence="2"/>
<evidence type="ECO:0000256" key="10">
    <source>
        <dbReference type="SAM" id="Phobius"/>
    </source>
</evidence>
<evidence type="ECO:0000313" key="13">
    <source>
        <dbReference type="EMBL" id="KAB7650647.1"/>
    </source>
</evidence>
<dbReference type="GO" id="GO:0000155">
    <property type="term" value="F:phosphorelay sensor kinase activity"/>
    <property type="evidence" value="ECO:0007669"/>
    <property type="project" value="InterPro"/>
</dbReference>
<dbReference type="PROSITE" id="PS50109">
    <property type="entry name" value="HIS_KIN"/>
    <property type="match status" value="1"/>
</dbReference>
<evidence type="ECO:0000313" key="14">
    <source>
        <dbReference type="Proteomes" id="UP000469462"/>
    </source>
</evidence>
<dbReference type="AlphaFoldDB" id="A0AAI9SB31"/>
<keyword evidence="10" id="KW-0812">Transmembrane</keyword>
<dbReference type="PANTHER" id="PTHR43065:SF10">
    <property type="entry name" value="PEROXIDE STRESS-ACTIVATED HISTIDINE KINASE MAK3"/>
    <property type="match status" value="1"/>
</dbReference>
<dbReference type="InterPro" id="IPR036890">
    <property type="entry name" value="HATPase_C_sf"/>
</dbReference>
<dbReference type="Proteomes" id="UP000469462">
    <property type="component" value="Unassembled WGS sequence"/>
</dbReference>
<comment type="catalytic activity">
    <reaction evidence="1">
        <text>ATP + protein L-histidine = ADP + protein N-phospho-L-histidine.</text>
        <dbReference type="EC" id="2.7.13.3"/>
    </reaction>
</comment>
<gene>
    <name evidence="13" type="ORF">GBM96_08250</name>
</gene>
<keyword evidence="3" id="KW-0597">Phosphoprotein</keyword>
<keyword evidence="10" id="KW-0472">Membrane</keyword>
<sequence length="632" mass="69641">MVVGSASSRIGVMRRLKTLFSAFFAFLAAITILSAATAAATSSAGASQAAVSEASPARLRVTVLQYSRPWKDYDFIVRSMEYLKKNWPGLELTFRSLPHIPLREELRRGNADLVIASSSFFAMDPTEKVRPLAALVSPRAKDPNHASAAVVVVRSDRRDLRRLNDLAAKSIAAQTEECELGLHYVEHEIAKAGFNPDGFWSVRRDEPGQMRKILEDVLAGRIDGGILRGCFLEDLGEKRMAEIGSQLRVLNAQPVDGLACLHSTVLYPGIILAGTSPLGVEHARRVTALLLSMPVDEDGSYWGISTDFTRTDQMLESLKLGPYEYLREWTFRRVWKEYPSAVVCSAILVAALLFYGVILRRLVRIRTRALEEEIEERRRLEREAAQANEQISAMQHAGAVGQISSIIAHELKQPLEAIQNLSRGTMRSLEDVDDVPPRTLDAVAKIRTEALHASDIVDRVREYGKGRRRAEALSVAEAVGEAFRQFRVSRRAKGAKLSLELPPQTEGLLVRMDPLDLRLVIVNLLANAVDAASKSPFPEVKLEVAPASDRKTVEIRVEDNGPKLPDEAYAQLGLTPGKSSKAQGLGLGLMIVKALLEAALGSIRFERIEPAGLRAIASLPAEEKKENEKEKP</sequence>
<evidence type="ECO:0000256" key="8">
    <source>
        <dbReference type="ARBA" id="ARBA00023012"/>
    </source>
</evidence>
<dbReference type="SUPFAM" id="SSF47384">
    <property type="entry name" value="Homodimeric domain of signal transducing histidine kinase"/>
    <property type="match status" value="1"/>
</dbReference>
<evidence type="ECO:0000256" key="7">
    <source>
        <dbReference type="ARBA" id="ARBA00022840"/>
    </source>
</evidence>
<dbReference type="PRINTS" id="PR00344">
    <property type="entry name" value="BCTRLSENSOR"/>
</dbReference>
<dbReference type="PANTHER" id="PTHR43065">
    <property type="entry name" value="SENSOR HISTIDINE KINASE"/>
    <property type="match status" value="1"/>
</dbReference>
<dbReference type="Gene3D" id="3.30.565.10">
    <property type="entry name" value="Histidine kinase-like ATPase, C-terminal domain"/>
    <property type="match status" value="1"/>
</dbReference>
<dbReference type="Gene3D" id="1.10.287.130">
    <property type="match status" value="1"/>
</dbReference>
<dbReference type="EMBL" id="WEHW01000032">
    <property type="protein sequence ID" value="KAB7650647.1"/>
    <property type="molecule type" value="Genomic_DNA"/>
</dbReference>
<proteinExistence type="predicted"/>
<dbReference type="InterPro" id="IPR036097">
    <property type="entry name" value="HisK_dim/P_sf"/>
</dbReference>
<dbReference type="GO" id="GO:0005524">
    <property type="term" value="F:ATP binding"/>
    <property type="evidence" value="ECO:0007669"/>
    <property type="project" value="UniProtKB-KW"/>
</dbReference>
<keyword evidence="7" id="KW-0067">ATP-binding</keyword>
<protein>
    <recommendedName>
        <fullName evidence="2">histidine kinase</fullName>
        <ecNumber evidence="2">2.7.13.3</ecNumber>
    </recommendedName>
</protein>
<keyword evidence="4" id="KW-0808">Transferase</keyword>
<evidence type="ECO:0000256" key="1">
    <source>
        <dbReference type="ARBA" id="ARBA00000085"/>
    </source>
</evidence>
<feature type="signal peptide" evidence="11">
    <location>
        <begin position="1"/>
        <end position="35"/>
    </location>
</feature>
<dbReference type="InterPro" id="IPR003661">
    <property type="entry name" value="HisK_dim/P_dom"/>
</dbReference>
<dbReference type="SMART" id="SM00387">
    <property type="entry name" value="HATPase_c"/>
    <property type="match status" value="1"/>
</dbReference>
<keyword evidence="11" id="KW-0732">Signal</keyword>
<dbReference type="Pfam" id="PF12974">
    <property type="entry name" value="Phosphonate-bd"/>
    <property type="match status" value="1"/>
</dbReference>
<keyword evidence="9" id="KW-0175">Coiled coil</keyword>
<dbReference type="InterPro" id="IPR003594">
    <property type="entry name" value="HATPase_dom"/>
</dbReference>
<evidence type="ECO:0000256" key="6">
    <source>
        <dbReference type="ARBA" id="ARBA00022777"/>
    </source>
</evidence>
<keyword evidence="10" id="KW-1133">Transmembrane helix</keyword>
<dbReference type="Pfam" id="PF00512">
    <property type="entry name" value="HisKA"/>
    <property type="match status" value="1"/>
</dbReference>
<keyword evidence="8" id="KW-0902">Two-component regulatory system</keyword>
<evidence type="ECO:0000256" key="5">
    <source>
        <dbReference type="ARBA" id="ARBA00022741"/>
    </source>
</evidence>
<name>A0AAI9SB31_9BURK</name>
<evidence type="ECO:0000256" key="4">
    <source>
        <dbReference type="ARBA" id="ARBA00022679"/>
    </source>
</evidence>
<evidence type="ECO:0000256" key="11">
    <source>
        <dbReference type="SAM" id="SignalP"/>
    </source>
</evidence>
<evidence type="ECO:0000256" key="9">
    <source>
        <dbReference type="SAM" id="Coils"/>
    </source>
</evidence>
<keyword evidence="14" id="KW-1185">Reference proteome</keyword>
<evidence type="ECO:0000259" key="12">
    <source>
        <dbReference type="PROSITE" id="PS50109"/>
    </source>
</evidence>